<dbReference type="Pfam" id="PF14534">
    <property type="entry name" value="DUF4440"/>
    <property type="match status" value="1"/>
</dbReference>
<comment type="caution">
    <text evidence="2">The sequence shown here is derived from an EMBL/GenBank/DDBJ whole genome shotgun (WGS) entry which is preliminary data.</text>
</comment>
<accession>A0A7W6JYU8</accession>
<name>A0A7W6JYU8_9SPHN</name>
<dbReference type="InterPro" id="IPR027843">
    <property type="entry name" value="DUF4440"/>
</dbReference>
<reference evidence="2 3" key="1">
    <citation type="submission" date="2020-08" db="EMBL/GenBank/DDBJ databases">
        <title>Genomic Encyclopedia of Type Strains, Phase IV (KMG-IV): sequencing the most valuable type-strain genomes for metagenomic binning, comparative biology and taxonomic classification.</title>
        <authorList>
            <person name="Goeker M."/>
        </authorList>
    </citation>
    <scope>NUCLEOTIDE SEQUENCE [LARGE SCALE GENOMIC DNA]</scope>
    <source>
        <strain evidence="2 3">DSM 101806</strain>
    </source>
</reference>
<feature type="domain" description="DUF4440" evidence="1">
    <location>
        <begin position="12"/>
        <end position="122"/>
    </location>
</feature>
<evidence type="ECO:0000313" key="2">
    <source>
        <dbReference type="EMBL" id="MBB4100955.1"/>
    </source>
</evidence>
<dbReference type="AlphaFoldDB" id="A0A7W6JYU8"/>
<evidence type="ECO:0000313" key="3">
    <source>
        <dbReference type="Proteomes" id="UP000557392"/>
    </source>
</evidence>
<sequence>MVSQPGPELAIRLRRAAFNRALAEADLNAIGPILANDVVLVAGTDSALISGRKAQLLAWKREFAARDRSIYTRTPETILASPVEPIAFEHGAWQGVSAASGAVQASGTYTAKWRRLGADWVIEAELYLTMA</sequence>
<gene>
    <name evidence="2" type="ORF">GGR46_004544</name>
</gene>
<dbReference type="EMBL" id="JACIEH010000004">
    <property type="protein sequence ID" value="MBB4100955.1"/>
    <property type="molecule type" value="Genomic_DNA"/>
</dbReference>
<organism evidence="2 3">
    <name type="scientific">Sphingomonas kyeonggiensis</name>
    <dbReference type="NCBI Taxonomy" id="1268553"/>
    <lineage>
        <taxon>Bacteria</taxon>
        <taxon>Pseudomonadati</taxon>
        <taxon>Pseudomonadota</taxon>
        <taxon>Alphaproteobacteria</taxon>
        <taxon>Sphingomonadales</taxon>
        <taxon>Sphingomonadaceae</taxon>
        <taxon>Sphingomonas</taxon>
    </lineage>
</organism>
<evidence type="ECO:0000259" key="1">
    <source>
        <dbReference type="Pfam" id="PF14534"/>
    </source>
</evidence>
<dbReference type="SUPFAM" id="SSF54427">
    <property type="entry name" value="NTF2-like"/>
    <property type="match status" value="1"/>
</dbReference>
<dbReference type="Gene3D" id="3.10.450.50">
    <property type="match status" value="1"/>
</dbReference>
<dbReference type="GO" id="GO:0016853">
    <property type="term" value="F:isomerase activity"/>
    <property type="evidence" value="ECO:0007669"/>
    <property type="project" value="UniProtKB-KW"/>
</dbReference>
<protein>
    <submittedName>
        <fullName evidence="2">Ketosteroid isomerase-like protein</fullName>
    </submittedName>
</protein>
<dbReference type="Proteomes" id="UP000557392">
    <property type="component" value="Unassembled WGS sequence"/>
</dbReference>
<proteinExistence type="predicted"/>
<dbReference type="InterPro" id="IPR032710">
    <property type="entry name" value="NTF2-like_dom_sf"/>
</dbReference>
<dbReference type="RefSeq" id="WP_184000305.1">
    <property type="nucleotide sequence ID" value="NZ_JACIEH010000004.1"/>
</dbReference>
<keyword evidence="3" id="KW-1185">Reference proteome</keyword>
<keyword evidence="2" id="KW-0413">Isomerase</keyword>